<evidence type="ECO:0000256" key="1">
    <source>
        <dbReference type="ARBA" id="ARBA00005354"/>
    </source>
</evidence>
<dbReference type="GO" id="GO:0005524">
    <property type="term" value="F:ATP binding"/>
    <property type="evidence" value="ECO:0007669"/>
    <property type="project" value="UniProtKB-UniRule"/>
</dbReference>
<keyword evidence="6 14" id="KW-0418">Kinase</keyword>
<feature type="region of interest" description="Disordered" evidence="11">
    <location>
        <begin position="843"/>
        <end position="863"/>
    </location>
</feature>
<dbReference type="EMBL" id="JADDUC020000001">
    <property type="protein sequence ID" value="KAI1242952.1"/>
    <property type="molecule type" value="Genomic_DNA"/>
</dbReference>
<dbReference type="InterPro" id="IPR036572">
    <property type="entry name" value="Doublecortin_dom_sf"/>
</dbReference>
<keyword evidence="5 10" id="KW-0547">Nucleotide-binding</keyword>
<dbReference type="SUPFAM" id="SSF56112">
    <property type="entry name" value="Protein kinase-like (PK-like)"/>
    <property type="match status" value="1"/>
</dbReference>
<evidence type="ECO:0000256" key="6">
    <source>
        <dbReference type="ARBA" id="ARBA00022777"/>
    </source>
</evidence>
<feature type="region of interest" description="Disordered" evidence="11">
    <location>
        <begin position="275"/>
        <end position="332"/>
    </location>
</feature>
<comment type="catalytic activity">
    <reaction evidence="9">
        <text>L-seryl-[protein] + ATP = O-phospho-L-seryl-[protein] + ADP + H(+)</text>
        <dbReference type="Rhea" id="RHEA:17989"/>
        <dbReference type="Rhea" id="RHEA-COMP:9863"/>
        <dbReference type="Rhea" id="RHEA-COMP:11604"/>
        <dbReference type="ChEBI" id="CHEBI:15378"/>
        <dbReference type="ChEBI" id="CHEBI:29999"/>
        <dbReference type="ChEBI" id="CHEBI:30616"/>
        <dbReference type="ChEBI" id="CHEBI:83421"/>
        <dbReference type="ChEBI" id="CHEBI:456216"/>
        <dbReference type="EC" id="2.7.11.1"/>
    </reaction>
</comment>
<feature type="region of interest" description="Disordered" evidence="11">
    <location>
        <begin position="84"/>
        <end position="108"/>
    </location>
</feature>
<proteinExistence type="inferred from homology"/>
<dbReference type="Pfam" id="PF03607">
    <property type="entry name" value="DCX"/>
    <property type="match status" value="1"/>
</dbReference>
<comment type="catalytic activity">
    <reaction evidence="8">
        <text>L-threonyl-[protein] + ATP = O-phospho-L-threonyl-[protein] + ADP + H(+)</text>
        <dbReference type="Rhea" id="RHEA:46608"/>
        <dbReference type="Rhea" id="RHEA-COMP:11060"/>
        <dbReference type="Rhea" id="RHEA-COMP:11605"/>
        <dbReference type="ChEBI" id="CHEBI:15378"/>
        <dbReference type="ChEBI" id="CHEBI:30013"/>
        <dbReference type="ChEBI" id="CHEBI:30616"/>
        <dbReference type="ChEBI" id="CHEBI:61977"/>
        <dbReference type="ChEBI" id="CHEBI:456216"/>
        <dbReference type="EC" id="2.7.11.1"/>
    </reaction>
</comment>
<dbReference type="PROSITE" id="PS00108">
    <property type="entry name" value="PROTEIN_KINASE_ST"/>
    <property type="match status" value="1"/>
</dbReference>
<dbReference type="OrthoDB" id="1738954at2759"/>
<evidence type="ECO:0000256" key="11">
    <source>
        <dbReference type="SAM" id="MobiDB-lite"/>
    </source>
</evidence>
<dbReference type="CDD" id="cd16111">
    <property type="entry name" value="DCX_DCLK3"/>
    <property type="match status" value="1"/>
</dbReference>
<dbReference type="PROSITE" id="PS50011">
    <property type="entry name" value="PROTEIN_KINASE_DOM"/>
    <property type="match status" value="1"/>
</dbReference>
<dbReference type="FunFam" id="3.30.200.20:FF:000003">
    <property type="entry name" value="Non-specific serine/threonine protein kinase"/>
    <property type="match status" value="1"/>
</dbReference>
<feature type="compositionally biased region" description="Basic and acidic residues" evidence="11">
    <location>
        <begin position="843"/>
        <end position="852"/>
    </location>
</feature>
<evidence type="ECO:0000256" key="7">
    <source>
        <dbReference type="ARBA" id="ARBA00022840"/>
    </source>
</evidence>
<evidence type="ECO:0000259" key="12">
    <source>
        <dbReference type="PROSITE" id="PS50011"/>
    </source>
</evidence>
<evidence type="ECO:0000256" key="5">
    <source>
        <dbReference type="ARBA" id="ARBA00022741"/>
    </source>
</evidence>
<dbReference type="SMART" id="SM00220">
    <property type="entry name" value="S_TKc"/>
    <property type="match status" value="1"/>
</dbReference>
<dbReference type="AlphaFoldDB" id="A0A835TTC8"/>
<gene>
    <name evidence="15" type="ORF">IHE44_0000516</name>
    <name evidence="14" type="ORF">IHE44_002560</name>
</gene>
<feature type="compositionally biased region" description="Basic and acidic residues" evidence="11">
    <location>
        <begin position="1"/>
        <end position="13"/>
    </location>
</feature>
<feature type="compositionally biased region" description="Basic and acidic residues" evidence="11">
    <location>
        <begin position="493"/>
        <end position="538"/>
    </location>
</feature>
<dbReference type="EMBL" id="JADDUC010000137">
    <property type="protein sequence ID" value="KAG0117495.1"/>
    <property type="molecule type" value="Genomic_DNA"/>
</dbReference>
<feature type="binding site" evidence="10">
    <location>
        <position position="590"/>
    </location>
    <ligand>
        <name>ATP</name>
        <dbReference type="ChEBI" id="CHEBI:30616"/>
    </ligand>
</feature>
<evidence type="ECO:0000256" key="3">
    <source>
        <dbReference type="ARBA" id="ARBA00022527"/>
    </source>
</evidence>
<feature type="region of interest" description="Disordered" evidence="11">
    <location>
        <begin position="1"/>
        <end position="21"/>
    </location>
</feature>
<feature type="compositionally biased region" description="Gly residues" evidence="11">
    <location>
        <begin position="853"/>
        <end position="862"/>
    </location>
</feature>
<comment type="similarity">
    <text evidence="1">Belongs to the protein kinase superfamily. CAMK Ser/Thr protein kinase family. CaMK subfamily.</text>
</comment>
<dbReference type="PROSITE" id="PS00107">
    <property type="entry name" value="PROTEIN_KINASE_ATP"/>
    <property type="match status" value="1"/>
</dbReference>
<dbReference type="PROSITE" id="PS50309">
    <property type="entry name" value="DC"/>
    <property type="match status" value="1"/>
</dbReference>
<feature type="compositionally biased region" description="Basic and acidic residues" evidence="11">
    <location>
        <begin position="313"/>
        <end position="328"/>
    </location>
</feature>
<evidence type="ECO:0000313" key="16">
    <source>
        <dbReference type="Proteomes" id="UP000618051"/>
    </source>
</evidence>
<name>A0A835TTC8_9PASS</name>
<evidence type="ECO:0000256" key="2">
    <source>
        <dbReference type="ARBA" id="ARBA00012513"/>
    </source>
</evidence>
<feature type="region of interest" description="Disordered" evidence="11">
    <location>
        <begin position="493"/>
        <end position="543"/>
    </location>
</feature>
<keyword evidence="3" id="KW-0723">Serine/threonine-protein kinase</keyword>
<evidence type="ECO:0000256" key="10">
    <source>
        <dbReference type="PROSITE-ProRule" id="PRU10141"/>
    </source>
</evidence>
<dbReference type="SMART" id="SM00537">
    <property type="entry name" value="DCX"/>
    <property type="match status" value="1"/>
</dbReference>
<accession>A0A835TTC8</accession>
<dbReference type="SUPFAM" id="SSF89837">
    <property type="entry name" value="Doublecortin (DC)"/>
    <property type="match status" value="1"/>
</dbReference>
<feature type="non-terminal residue" evidence="14">
    <location>
        <position position="1"/>
    </location>
</feature>
<keyword evidence="4" id="KW-0808">Transferase</keyword>
<evidence type="ECO:0000256" key="4">
    <source>
        <dbReference type="ARBA" id="ARBA00022679"/>
    </source>
</evidence>
<dbReference type="Proteomes" id="UP000618051">
    <property type="component" value="Unassembled WGS sequence"/>
</dbReference>
<feature type="compositionally biased region" description="Pro residues" evidence="11">
    <location>
        <begin position="90"/>
        <end position="100"/>
    </location>
</feature>
<dbReference type="PANTHER" id="PTHR24347">
    <property type="entry name" value="SERINE/THREONINE-PROTEIN KINASE"/>
    <property type="match status" value="1"/>
</dbReference>
<dbReference type="InterPro" id="IPR000719">
    <property type="entry name" value="Prot_kinase_dom"/>
</dbReference>
<dbReference type="InterPro" id="IPR008271">
    <property type="entry name" value="Ser/Thr_kinase_AS"/>
</dbReference>
<dbReference type="InterPro" id="IPR011009">
    <property type="entry name" value="Kinase-like_dom_sf"/>
</dbReference>
<reference evidence="14" key="1">
    <citation type="submission" date="2020-10" db="EMBL/GenBank/DDBJ databases">
        <title>Feather gene expression reveals the developmental basis of iridescence in African starlings.</title>
        <authorList>
            <person name="Rubenstein D.R."/>
        </authorList>
    </citation>
    <scope>NUCLEOTIDE SEQUENCE</scope>
    <source>
        <strain evidence="14">SS15</strain>
        <tissue evidence="14">Liver</tissue>
    </source>
</reference>
<evidence type="ECO:0000259" key="13">
    <source>
        <dbReference type="PROSITE" id="PS50309"/>
    </source>
</evidence>
<feature type="compositionally biased region" description="Basic and acidic residues" evidence="11">
    <location>
        <begin position="277"/>
        <end position="291"/>
    </location>
</feature>
<feature type="domain" description="Doublecortin" evidence="13">
    <location>
        <begin position="127"/>
        <end position="213"/>
    </location>
</feature>
<dbReference type="FunFam" id="1.10.510.10:FF:000066">
    <property type="entry name" value="Serine/threonine-protein kinase DCLK1 isoform 2"/>
    <property type="match status" value="1"/>
</dbReference>
<evidence type="ECO:0000313" key="15">
    <source>
        <dbReference type="EMBL" id="KAI1242952.1"/>
    </source>
</evidence>
<dbReference type="EC" id="2.7.11.1" evidence="2"/>
<dbReference type="Gene3D" id="1.10.510.10">
    <property type="entry name" value="Transferase(Phosphotransferase) domain 1"/>
    <property type="match status" value="1"/>
</dbReference>
<keyword evidence="7 10" id="KW-0067">ATP-binding</keyword>
<feature type="domain" description="Protein kinase" evidence="12">
    <location>
        <begin position="561"/>
        <end position="815"/>
    </location>
</feature>
<dbReference type="Pfam" id="PF00069">
    <property type="entry name" value="Pkinase"/>
    <property type="match status" value="1"/>
</dbReference>
<evidence type="ECO:0000256" key="8">
    <source>
        <dbReference type="ARBA" id="ARBA00047899"/>
    </source>
</evidence>
<organism evidence="14">
    <name type="scientific">Lamprotornis superbus</name>
    <dbReference type="NCBI Taxonomy" id="245042"/>
    <lineage>
        <taxon>Eukaryota</taxon>
        <taxon>Metazoa</taxon>
        <taxon>Chordata</taxon>
        <taxon>Craniata</taxon>
        <taxon>Vertebrata</taxon>
        <taxon>Euteleostomi</taxon>
        <taxon>Archelosauria</taxon>
        <taxon>Archosauria</taxon>
        <taxon>Dinosauria</taxon>
        <taxon>Saurischia</taxon>
        <taxon>Theropoda</taxon>
        <taxon>Coelurosauria</taxon>
        <taxon>Aves</taxon>
        <taxon>Neognathae</taxon>
        <taxon>Neoaves</taxon>
        <taxon>Telluraves</taxon>
        <taxon>Australaves</taxon>
        <taxon>Passeriformes</taxon>
        <taxon>Sturnidae</taxon>
        <taxon>Lamprotornis</taxon>
    </lineage>
</organism>
<keyword evidence="16" id="KW-1185">Reference proteome</keyword>
<dbReference type="GO" id="GO:0035556">
    <property type="term" value="P:intracellular signal transduction"/>
    <property type="evidence" value="ECO:0007669"/>
    <property type="project" value="InterPro"/>
</dbReference>
<dbReference type="Gene3D" id="3.10.20.230">
    <property type="entry name" value="Doublecortin domain"/>
    <property type="match status" value="1"/>
</dbReference>
<dbReference type="InterPro" id="IPR003533">
    <property type="entry name" value="Doublecortin_dom"/>
</dbReference>
<dbReference type="GO" id="GO:0004674">
    <property type="term" value="F:protein serine/threonine kinase activity"/>
    <property type="evidence" value="ECO:0007669"/>
    <property type="project" value="UniProtKB-KW"/>
</dbReference>
<evidence type="ECO:0000313" key="14">
    <source>
        <dbReference type="EMBL" id="KAG0117495.1"/>
    </source>
</evidence>
<reference evidence="15" key="3">
    <citation type="submission" date="2022-01" db="EMBL/GenBank/DDBJ databases">
        <authorList>
            <person name="Rubenstein D.R."/>
        </authorList>
    </citation>
    <scope>NUCLEOTIDE SEQUENCE</scope>
    <source>
        <strain evidence="15">SS15</strain>
        <tissue evidence="15">Liver</tissue>
    </source>
</reference>
<protein>
    <recommendedName>
        <fullName evidence="2">non-specific serine/threonine protein kinase</fullName>
        <ecNumber evidence="2">2.7.11.1</ecNumber>
    </recommendedName>
</protein>
<sequence length="921" mass="104996">MVYKKGETRKGKVGEGPGLSLSLSRSLVESEEEGQGSYLASFPLSQRWEPRSLLSDIALLPSCFILLPPGTLLSTTTDIVIGESLLHPSHPGPPPSPQPPSAERDLPCPQHRGFHTIHSEHSPMKPRIITVVKPGGRTLRRITLLLNRRSVQTFEQLMADISEALGFPCWKNDRVRKLYNLRGREIQSVSEFFREGDAFIAMGKEPLTFKDLEVVLQELYPENPYAASAAIQQNEEQSQKLKSRLYDKALKVDSGCDETEMTKNCSNGLSSQLVAGHEGKSQAKTKQEEKMRTKKKWTRESWGGEYGVKPSRKTRESERYLNHERSSEEGLEESSEEVLRCEKCEQERQAREKLWRERQAEASFENRDLNTGVCQRYDVERNTKVGNCRKSPETCLEGEEVGWKDNGSRRMWKPLHRIVNEGLEKQKRSIKKERDVEKHENRGKEVVKIRKNAVEGLQLSHEVKEDNGSSCVMNQSGWLKKDTLRDAEKISKTYREGRDGQRAKEEAARREGNAMCRESDMTRQEKTGERRVNKEDNKAQALESTSRRYAIKSRTDVEKHYEIGRTIGDGNFAVVKECRHCDSNQIYAMKIVDKSKLKGKEDMMESEILIIRSLSHPNIVSLIEVYETEAEIYLILEYVPGGDLFDAIIESVKFTEHDAAVMITDLCEALVYIHSKNIVHRDLKPENLLVQHNADKSTTLKLADFGLAKQVTKPIFTVCGTPTYVAPEILAEKGYGLEVDMWAAGVILYILLCGFPPFRSQDRDQEELFQIIQLGHYEFLSPYWDNISADLITRLLIVDPQKRYTARQVLQHPWIRTAGKTNSRNLQREVTINIERHFRAQRRREGGGRWREGGGTGKGKVGQRGLERALTLAGLVEKEDGLVSRRGKKDQFRNGNLLDTASAKSVVQRMALKMPRLVHKR</sequence>
<reference evidence="15 16" key="2">
    <citation type="journal article" date="2021" name="J. Hered.">
        <title>Feather Gene Expression Elucidates the Developmental Basis of Plumage Iridescence in African Starlings.</title>
        <authorList>
            <person name="Rubenstein D.R."/>
            <person name="Corvelo A."/>
            <person name="MacManes M.D."/>
            <person name="Maia R."/>
            <person name="Narzisi G."/>
            <person name="Rousaki A."/>
            <person name="Vandenabeele P."/>
            <person name="Shawkey M.D."/>
            <person name="Solomon J."/>
        </authorList>
    </citation>
    <scope>NUCLEOTIDE SEQUENCE [LARGE SCALE GENOMIC DNA]</scope>
    <source>
        <strain evidence="15">SS15</strain>
    </source>
</reference>
<comment type="caution">
    <text evidence="14">The sequence shown here is derived from an EMBL/GenBank/DDBJ whole genome shotgun (WGS) entry which is preliminary data.</text>
</comment>
<dbReference type="FunFam" id="3.10.20.230:FF:000013">
    <property type="entry name" value="Serine/threonine-protein kinase DCLK3"/>
    <property type="match status" value="1"/>
</dbReference>
<dbReference type="InterPro" id="IPR017441">
    <property type="entry name" value="Protein_kinase_ATP_BS"/>
</dbReference>
<evidence type="ECO:0000256" key="9">
    <source>
        <dbReference type="ARBA" id="ARBA00048679"/>
    </source>
</evidence>